<accession>A0A370FKD7</accession>
<name>A0A370FKD7_9BURK</name>
<dbReference type="Proteomes" id="UP000255265">
    <property type="component" value="Unassembled WGS sequence"/>
</dbReference>
<keyword evidence="1" id="KW-0472">Membrane</keyword>
<proteinExistence type="predicted"/>
<keyword evidence="3" id="KW-1185">Reference proteome</keyword>
<keyword evidence="1" id="KW-1133">Transmembrane helix</keyword>
<dbReference type="OrthoDB" id="8913436at2"/>
<protein>
    <submittedName>
        <fullName evidence="2">Uncharacterized protein</fullName>
    </submittedName>
</protein>
<evidence type="ECO:0000256" key="1">
    <source>
        <dbReference type="SAM" id="Phobius"/>
    </source>
</evidence>
<dbReference type="RefSeq" id="WP_114802494.1">
    <property type="nucleotide sequence ID" value="NZ_QQAV01000002.1"/>
</dbReference>
<organism evidence="2 3">
    <name type="scientific">Pseudacidovorax intermedius</name>
    <dbReference type="NCBI Taxonomy" id="433924"/>
    <lineage>
        <taxon>Bacteria</taxon>
        <taxon>Pseudomonadati</taxon>
        <taxon>Pseudomonadota</taxon>
        <taxon>Betaproteobacteria</taxon>
        <taxon>Burkholderiales</taxon>
        <taxon>Comamonadaceae</taxon>
        <taxon>Pseudacidovorax</taxon>
    </lineage>
</organism>
<feature type="transmembrane region" description="Helical" evidence="1">
    <location>
        <begin position="34"/>
        <end position="58"/>
    </location>
</feature>
<comment type="caution">
    <text evidence="2">The sequence shown here is derived from an EMBL/GenBank/DDBJ whole genome shotgun (WGS) entry which is preliminary data.</text>
</comment>
<feature type="transmembrane region" description="Helical" evidence="1">
    <location>
        <begin position="223"/>
        <end position="248"/>
    </location>
</feature>
<evidence type="ECO:0000313" key="3">
    <source>
        <dbReference type="Proteomes" id="UP000255265"/>
    </source>
</evidence>
<gene>
    <name evidence="2" type="ORF">DFR41_102515</name>
</gene>
<reference evidence="2 3" key="1">
    <citation type="submission" date="2018-07" db="EMBL/GenBank/DDBJ databases">
        <title>Genomic Encyclopedia of Type Strains, Phase IV (KMG-IV): sequencing the most valuable type-strain genomes for metagenomic binning, comparative biology and taxonomic classification.</title>
        <authorList>
            <person name="Goeker M."/>
        </authorList>
    </citation>
    <scope>NUCLEOTIDE SEQUENCE [LARGE SCALE GENOMIC DNA]</scope>
    <source>
        <strain evidence="2 3">DSM 21352</strain>
    </source>
</reference>
<feature type="transmembrane region" description="Helical" evidence="1">
    <location>
        <begin position="138"/>
        <end position="157"/>
    </location>
</feature>
<dbReference type="STRING" id="433924.NS331_17565"/>
<feature type="transmembrane region" description="Helical" evidence="1">
    <location>
        <begin position="177"/>
        <end position="198"/>
    </location>
</feature>
<feature type="transmembrane region" description="Helical" evidence="1">
    <location>
        <begin position="70"/>
        <end position="87"/>
    </location>
</feature>
<keyword evidence="1" id="KW-0812">Transmembrane</keyword>
<dbReference type="EMBL" id="QQAV01000002">
    <property type="protein sequence ID" value="RDI27475.1"/>
    <property type="molecule type" value="Genomic_DNA"/>
</dbReference>
<evidence type="ECO:0000313" key="2">
    <source>
        <dbReference type="EMBL" id="RDI27475.1"/>
    </source>
</evidence>
<dbReference type="AlphaFoldDB" id="A0A370FKD7"/>
<sequence>MHGSSPDDEALTVGPPRFIDRLWAWMEGRPLRRAMVGAVIFVVFFSGLFASWIGVALWRGSTDRNAGAVALLYVLVPFIAVVLLFLIQRMMYRLLWNQERAIARGEWRSGDPVSPPGPRSTPPAPPVPWPWSLRARHALLYVLTLAGLLYGFMPYEHQVELVRLVWRLGPGTATRRQLPMLLFGYLPLAVFGLLVVVLTHRQRRRRGAGRLDARARLVLRAEVNWLCAFAAAAAMTVLMLQLFGQLIVAKL</sequence>